<evidence type="ECO:0000313" key="1">
    <source>
        <dbReference type="EMBL" id="KRZ78690.1"/>
    </source>
</evidence>
<accession>A0A0V1N3V3</accession>
<gene>
    <name evidence="1" type="ORF">T10_12944</name>
</gene>
<proteinExistence type="predicted"/>
<dbReference type="AlphaFoldDB" id="A0A0V1N3V3"/>
<keyword evidence="2" id="KW-1185">Reference proteome</keyword>
<dbReference type="Proteomes" id="UP000054843">
    <property type="component" value="Unassembled WGS sequence"/>
</dbReference>
<dbReference type="EMBL" id="JYDO01000011">
    <property type="protein sequence ID" value="KRZ78690.1"/>
    <property type="molecule type" value="Genomic_DNA"/>
</dbReference>
<protein>
    <submittedName>
        <fullName evidence="1">Uncharacterized protein</fullName>
    </submittedName>
</protein>
<name>A0A0V1N3V3_9BILA</name>
<comment type="caution">
    <text evidence="1">The sequence shown here is derived from an EMBL/GenBank/DDBJ whole genome shotgun (WGS) entry which is preliminary data.</text>
</comment>
<sequence length="149" mass="17196">MFSGNANREILKIPLSPSDLHCSKYKAKQMSKLTAYKFNYSLKTIQNRHFIKHMKTFLTGTAPLQQEKLRSDLLFLLMQAGKIINLTAESLKFLYCLTQVRRRKIWLAVPLPLHHSQRSFPFHSDKKHLIISPENDAKLSPGYLATKAN</sequence>
<reference evidence="1 2" key="1">
    <citation type="submission" date="2015-01" db="EMBL/GenBank/DDBJ databases">
        <title>Evolution of Trichinella species and genotypes.</title>
        <authorList>
            <person name="Korhonen P.K."/>
            <person name="Edoardo P."/>
            <person name="Giuseppe L.R."/>
            <person name="Gasser R.B."/>
        </authorList>
    </citation>
    <scope>NUCLEOTIDE SEQUENCE [LARGE SCALE GENOMIC DNA]</scope>
    <source>
        <strain evidence="1">ISS1980</strain>
    </source>
</reference>
<evidence type="ECO:0000313" key="2">
    <source>
        <dbReference type="Proteomes" id="UP000054843"/>
    </source>
</evidence>
<organism evidence="1 2">
    <name type="scientific">Trichinella papuae</name>
    <dbReference type="NCBI Taxonomy" id="268474"/>
    <lineage>
        <taxon>Eukaryota</taxon>
        <taxon>Metazoa</taxon>
        <taxon>Ecdysozoa</taxon>
        <taxon>Nematoda</taxon>
        <taxon>Enoplea</taxon>
        <taxon>Dorylaimia</taxon>
        <taxon>Trichinellida</taxon>
        <taxon>Trichinellidae</taxon>
        <taxon>Trichinella</taxon>
    </lineage>
</organism>